<feature type="transmembrane region" description="Helical" evidence="5">
    <location>
        <begin position="120"/>
        <end position="139"/>
    </location>
</feature>
<comment type="subcellular location">
    <subcellularLocation>
        <location evidence="1">Cell membrane</location>
        <topology evidence="1">Multi-pass membrane protein</topology>
    </subcellularLocation>
</comment>
<comment type="caution">
    <text evidence="7">The sequence shown here is derived from an EMBL/GenBank/DDBJ whole genome shotgun (WGS) entry which is preliminary data.</text>
</comment>
<evidence type="ECO:0000256" key="5">
    <source>
        <dbReference type="SAM" id="Phobius"/>
    </source>
</evidence>
<keyword evidence="3 5" id="KW-1133">Transmembrane helix</keyword>
<gene>
    <name evidence="7" type="ORF">G3I59_03455</name>
</gene>
<dbReference type="SUPFAM" id="SSF55469">
    <property type="entry name" value="FMN-dependent nitroreductase-like"/>
    <property type="match status" value="1"/>
</dbReference>
<reference evidence="7 8" key="1">
    <citation type="submission" date="2020-01" db="EMBL/GenBank/DDBJ databases">
        <title>Insect and environment-associated Actinomycetes.</title>
        <authorList>
            <person name="Currrie C."/>
            <person name="Chevrette M."/>
            <person name="Carlson C."/>
            <person name="Stubbendieck R."/>
            <person name="Wendt-Pienkowski E."/>
        </authorList>
    </citation>
    <scope>NUCLEOTIDE SEQUENCE [LARGE SCALE GENOMIC DNA]</scope>
    <source>
        <strain evidence="7 8">SID8386</strain>
    </source>
</reference>
<dbReference type="EMBL" id="JAAGNC010000029">
    <property type="protein sequence ID" value="NEC54680.1"/>
    <property type="molecule type" value="Genomic_DNA"/>
</dbReference>
<organism evidence="7 8">
    <name type="scientific">Amycolatopsis rubida</name>
    <dbReference type="NCBI Taxonomy" id="112413"/>
    <lineage>
        <taxon>Bacteria</taxon>
        <taxon>Bacillati</taxon>
        <taxon>Actinomycetota</taxon>
        <taxon>Actinomycetes</taxon>
        <taxon>Pseudonocardiales</taxon>
        <taxon>Pseudonocardiaceae</taxon>
        <taxon>Amycolatopsis</taxon>
    </lineage>
</organism>
<evidence type="ECO:0000259" key="6">
    <source>
        <dbReference type="PROSITE" id="PS50850"/>
    </source>
</evidence>
<evidence type="ECO:0000313" key="7">
    <source>
        <dbReference type="EMBL" id="NEC54680.1"/>
    </source>
</evidence>
<dbReference type="PANTHER" id="PTHR23501:SF197">
    <property type="entry name" value="COMD"/>
    <property type="match status" value="1"/>
</dbReference>
<dbReference type="PANTHER" id="PTHR23501">
    <property type="entry name" value="MAJOR FACILITATOR SUPERFAMILY"/>
    <property type="match status" value="1"/>
</dbReference>
<feature type="domain" description="Major facilitator superfamily (MFS) profile" evidence="6">
    <location>
        <begin position="1"/>
        <end position="319"/>
    </location>
</feature>
<feature type="transmembrane region" description="Helical" evidence="5">
    <location>
        <begin position="91"/>
        <end position="108"/>
    </location>
</feature>
<dbReference type="Gene3D" id="3.40.109.10">
    <property type="entry name" value="NADH Oxidase"/>
    <property type="match status" value="1"/>
</dbReference>
<evidence type="ECO:0000256" key="2">
    <source>
        <dbReference type="ARBA" id="ARBA00022692"/>
    </source>
</evidence>
<dbReference type="PROSITE" id="PS50850">
    <property type="entry name" value="MFS"/>
    <property type="match status" value="1"/>
</dbReference>
<dbReference type="InterPro" id="IPR036259">
    <property type="entry name" value="MFS_trans_sf"/>
</dbReference>
<evidence type="ECO:0000256" key="3">
    <source>
        <dbReference type="ARBA" id="ARBA00022989"/>
    </source>
</evidence>
<evidence type="ECO:0000256" key="1">
    <source>
        <dbReference type="ARBA" id="ARBA00004651"/>
    </source>
</evidence>
<evidence type="ECO:0000256" key="4">
    <source>
        <dbReference type="ARBA" id="ARBA00023136"/>
    </source>
</evidence>
<dbReference type="Proteomes" id="UP000470404">
    <property type="component" value="Unassembled WGS sequence"/>
</dbReference>
<dbReference type="Gene3D" id="1.20.1720.10">
    <property type="entry name" value="Multidrug resistance protein D"/>
    <property type="match status" value="1"/>
</dbReference>
<dbReference type="InterPro" id="IPR020846">
    <property type="entry name" value="MFS_dom"/>
</dbReference>
<feature type="transmembrane region" description="Helical" evidence="5">
    <location>
        <begin position="59"/>
        <end position="85"/>
    </location>
</feature>
<protein>
    <submittedName>
        <fullName evidence="7">MFS transporter</fullName>
    </submittedName>
</protein>
<accession>A0ABX0BK58</accession>
<proteinExistence type="predicted"/>
<keyword evidence="8" id="KW-1185">Reference proteome</keyword>
<sequence>MALGMLDSYIVATALPSIAADLGGPGSMTWIITAYALAIAASTQVWGKLSDQFDRKAMFLLSVAVFLTGSMLCGLAPAMGALIGFRALQGIGAGGLLVGAMAMVQVLVPPKESTRISSWTGLLLGLSLVGGPLAGGFLADAAAAPSSSNAQPWQVEVVSGAKGDELADALVAAHQEGRRSVDFPYSEAVHQKRRAAAGGALQIGFDDHEARAAYDAESLRFYGAPHVALLFAPDTAEARLAADVGMYGQALLLAMQAHGVSSCPQGLLSFYVDTVRETLGLERGKPLFGISFGYADRAAPVNRFAAGRVPLDETTRFHA</sequence>
<keyword evidence="4 5" id="KW-0472">Membrane</keyword>
<dbReference type="InterPro" id="IPR000415">
    <property type="entry name" value="Nitroreductase-like"/>
</dbReference>
<feature type="transmembrane region" description="Helical" evidence="5">
    <location>
        <begin position="29"/>
        <end position="47"/>
    </location>
</feature>
<evidence type="ECO:0000313" key="8">
    <source>
        <dbReference type="Proteomes" id="UP000470404"/>
    </source>
</evidence>
<dbReference type="InterPro" id="IPR011701">
    <property type="entry name" value="MFS"/>
</dbReference>
<name>A0ABX0BK58_9PSEU</name>
<dbReference type="SUPFAM" id="SSF103473">
    <property type="entry name" value="MFS general substrate transporter"/>
    <property type="match status" value="1"/>
</dbReference>
<keyword evidence="2 5" id="KW-0812">Transmembrane</keyword>
<dbReference type="Pfam" id="PF07690">
    <property type="entry name" value="MFS_1"/>
    <property type="match status" value="1"/>
</dbReference>